<organism evidence="5 6">
    <name type="scientific">Symbiochloris irregularis</name>
    <dbReference type="NCBI Taxonomy" id="706552"/>
    <lineage>
        <taxon>Eukaryota</taxon>
        <taxon>Viridiplantae</taxon>
        <taxon>Chlorophyta</taxon>
        <taxon>core chlorophytes</taxon>
        <taxon>Trebouxiophyceae</taxon>
        <taxon>Trebouxiales</taxon>
        <taxon>Trebouxiaceae</taxon>
        <taxon>Symbiochloris</taxon>
    </lineage>
</organism>
<evidence type="ECO:0000256" key="1">
    <source>
        <dbReference type="ARBA" id="ARBA00006926"/>
    </source>
</evidence>
<evidence type="ECO:0000256" key="3">
    <source>
        <dbReference type="ARBA" id="ARBA00023002"/>
    </source>
</evidence>
<comment type="similarity">
    <text evidence="1 4">Belongs to the glutathione peroxidase family.</text>
</comment>
<keyword evidence="6" id="KW-1185">Reference proteome</keyword>
<dbReference type="PROSITE" id="PS00763">
    <property type="entry name" value="GLUTATHIONE_PEROXID_2"/>
    <property type="match status" value="1"/>
</dbReference>
<evidence type="ECO:0000313" key="6">
    <source>
        <dbReference type="Proteomes" id="UP001465755"/>
    </source>
</evidence>
<dbReference type="GO" id="GO:0006979">
    <property type="term" value="P:response to oxidative stress"/>
    <property type="evidence" value="ECO:0007669"/>
    <property type="project" value="InterPro"/>
</dbReference>
<comment type="caution">
    <text evidence="5">The sequence shown here is derived from an EMBL/GenBank/DDBJ whole genome shotgun (WGS) entry which is preliminary data.</text>
</comment>
<dbReference type="Proteomes" id="UP001465755">
    <property type="component" value="Unassembled WGS sequence"/>
</dbReference>
<dbReference type="Gene3D" id="3.40.30.10">
    <property type="entry name" value="Glutaredoxin"/>
    <property type="match status" value="1"/>
</dbReference>
<gene>
    <name evidence="5" type="ORF">WJX73_007945</name>
</gene>
<dbReference type="CDD" id="cd00340">
    <property type="entry name" value="GSH_Peroxidase"/>
    <property type="match status" value="1"/>
</dbReference>
<dbReference type="PROSITE" id="PS51355">
    <property type="entry name" value="GLUTATHIONE_PEROXID_3"/>
    <property type="match status" value="1"/>
</dbReference>
<accession>A0AAW1NZL0</accession>
<keyword evidence="3 4" id="KW-0560">Oxidoreductase</keyword>
<dbReference type="InterPro" id="IPR000889">
    <property type="entry name" value="Glutathione_peroxidase"/>
</dbReference>
<evidence type="ECO:0000256" key="4">
    <source>
        <dbReference type="RuleBase" id="RU000499"/>
    </source>
</evidence>
<sequence>MLKSSSNIYLRPHNLGNPALRRQRARRGVRLLLLCQPNVNYPGLRKLYEKYHGEGFSLLGFPCNQFGGQAPGTSEEEREYAYKKFGISFPIMDKINVNGKHAHPLYRFLKERLPESVNSQLTRPGDKGPKIEWNYVKFLVGRDGQPVCRYGSAFDPLKFESQVQELLAGKDAKLINCNVSRVIEE</sequence>
<name>A0AAW1NZL0_9CHLO</name>
<evidence type="ECO:0000256" key="2">
    <source>
        <dbReference type="ARBA" id="ARBA00022559"/>
    </source>
</evidence>
<evidence type="ECO:0000313" key="5">
    <source>
        <dbReference type="EMBL" id="KAK9802053.1"/>
    </source>
</evidence>
<dbReference type="SUPFAM" id="SSF52833">
    <property type="entry name" value="Thioredoxin-like"/>
    <property type="match status" value="1"/>
</dbReference>
<dbReference type="InterPro" id="IPR029760">
    <property type="entry name" value="GPX_CS"/>
</dbReference>
<protein>
    <recommendedName>
        <fullName evidence="4">Glutathione peroxidase</fullName>
    </recommendedName>
</protein>
<dbReference type="EMBL" id="JALJOQ010000072">
    <property type="protein sequence ID" value="KAK9802053.1"/>
    <property type="molecule type" value="Genomic_DNA"/>
</dbReference>
<dbReference type="InterPro" id="IPR036249">
    <property type="entry name" value="Thioredoxin-like_sf"/>
</dbReference>
<keyword evidence="2 4" id="KW-0575">Peroxidase</keyword>
<dbReference type="Pfam" id="PF00255">
    <property type="entry name" value="GSHPx"/>
    <property type="match status" value="1"/>
</dbReference>
<dbReference type="PANTHER" id="PTHR11592">
    <property type="entry name" value="GLUTATHIONE PEROXIDASE"/>
    <property type="match status" value="1"/>
</dbReference>
<dbReference type="PRINTS" id="PR01011">
    <property type="entry name" value="GLUTPROXDASE"/>
</dbReference>
<reference evidence="5 6" key="1">
    <citation type="journal article" date="2024" name="Nat. Commun.">
        <title>Phylogenomics reveals the evolutionary origins of lichenization in chlorophyte algae.</title>
        <authorList>
            <person name="Puginier C."/>
            <person name="Libourel C."/>
            <person name="Otte J."/>
            <person name="Skaloud P."/>
            <person name="Haon M."/>
            <person name="Grisel S."/>
            <person name="Petersen M."/>
            <person name="Berrin J.G."/>
            <person name="Delaux P.M."/>
            <person name="Dal Grande F."/>
            <person name="Keller J."/>
        </authorList>
    </citation>
    <scope>NUCLEOTIDE SEQUENCE [LARGE SCALE GENOMIC DNA]</scope>
    <source>
        <strain evidence="5 6">SAG 2036</strain>
    </source>
</reference>
<dbReference type="AlphaFoldDB" id="A0AAW1NZL0"/>
<dbReference type="GO" id="GO:0004601">
    <property type="term" value="F:peroxidase activity"/>
    <property type="evidence" value="ECO:0007669"/>
    <property type="project" value="UniProtKB-KW"/>
</dbReference>
<dbReference type="PANTHER" id="PTHR11592:SF78">
    <property type="entry name" value="GLUTATHIONE PEROXIDASE"/>
    <property type="match status" value="1"/>
</dbReference>
<proteinExistence type="inferred from homology"/>